<evidence type="ECO:0000313" key="1">
    <source>
        <dbReference type="EMBL" id="ELO0484632.1"/>
    </source>
</evidence>
<proteinExistence type="predicted"/>
<dbReference type="Proteomes" id="UP001183362">
    <property type="component" value="Unassembled WGS sequence"/>
</dbReference>
<evidence type="ECO:0000313" key="2">
    <source>
        <dbReference type="Proteomes" id="UP001183362"/>
    </source>
</evidence>
<reference evidence="1" key="1">
    <citation type="submission" date="2023-07" db="EMBL/GenBank/DDBJ databases">
        <authorList>
            <consortium name="GenomeTrakr network: Whole genome sequencing for foodborne pathogen traceback"/>
        </authorList>
    </citation>
    <scope>NUCLEOTIDE SEQUENCE</scope>
    <source>
        <strain evidence="1">RM7211</strain>
    </source>
</reference>
<protein>
    <submittedName>
        <fullName evidence="1">Uncharacterized protein</fullName>
    </submittedName>
</protein>
<organism evidence="1 2">
    <name type="scientific">Escherichia coli O33</name>
    <dbReference type="NCBI Taxonomy" id="1010802"/>
    <lineage>
        <taxon>Bacteria</taxon>
        <taxon>Pseudomonadati</taxon>
        <taxon>Pseudomonadota</taxon>
        <taxon>Gammaproteobacteria</taxon>
        <taxon>Enterobacterales</taxon>
        <taxon>Enterobacteriaceae</taxon>
        <taxon>Escherichia</taxon>
    </lineage>
</organism>
<dbReference type="EMBL" id="ABNTJI010000034">
    <property type="protein sequence ID" value="ELO0484632.1"/>
    <property type="molecule type" value="Genomic_DNA"/>
</dbReference>
<dbReference type="AlphaFoldDB" id="A0AAD2VC63"/>
<accession>A0AAD2VC63</accession>
<gene>
    <name evidence="1" type="ORF">QY721_004538</name>
</gene>
<name>A0AAD2VC63_ECOLX</name>
<sequence>MSLPAGYYRIDPDIRALVAAMNVHGFRTYASCQGHGFPVTKLPPYIAFVCPVKMAALLERRLRQDAESAIPRLAWGWSVKGAFNSDLQLCFRLQPEGPHCWYHRYCRRSLRADFRTLILLLKSLSE</sequence>
<comment type="caution">
    <text evidence="1">The sequence shown here is derived from an EMBL/GenBank/DDBJ whole genome shotgun (WGS) entry which is preliminary data.</text>
</comment>